<comment type="caution">
    <text evidence="1">The sequence shown here is derived from an EMBL/GenBank/DDBJ whole genome shotgun (WGS) entry which is preliminary data.</text>
</comment>
<dbReference type="EMBL" id="AMZY02000007">
    <property type="protein sequence ID" value="EMS34043.1"/>
    <property type="molecule type" value="Genomic_DNA"/>
</dbReference>
<dbReference type="InParanoid" id="M7XHL2"/>
<reference evidence="1" key="1">
    <citation type="submission" date="2013-01" db="EMBL/GenBank/DDBJ databases">
        <title>Genome assembly of Mariniradius saccharolyticus AK6.</title>
        <authorList>
            <person name="Vaidya B."/>
            <person name="Khatri I."/>
            <person name="Tanuku N.R.S."/>
            <person name="Subramanian S."/>
            <person name="Pinnaka A."/>
        </authorList>
    </citation>
    <scope>NUCLEOTIDE SEQUENCE [LARGE SCALE GENOMIC DNA]</scope>
    <source>
        <strain evidence="1">AK6</strain>
    </source>
</reference>
<dbReference type="AlphaFoldDB" id="M7XHL2"/>
<dbReference type="eggNOG" id="ENOG5032W3R">
    <property type="taxonomic scope" value="Bacteria"/>
</dbReference>
<keyword evidence="2" id="KW-1185">Reference proteome</keyword>
<dbReference type="STRING" id="1239962.C943_03859"/>
<sequence>MKKEVFYAILRYRHGLLLGESLNAGILFYDASNNLFAFEVGDLSRIKAVYPGLNTSFLKRFIATLNQNINRINEPNLIQGYRESLDEIIRKEILYSDAAGLSFDPIEKITLSGESSYTQTLNYLRQLFLVGTGGEIKTKKKKNEEYILAEVYKILDRRKPNAVKRIEKNKVIETPLVQFTFDFFWKSASSHLGKALAFDLENSSLIQNKALQIYGTLEQLKPNISNELGKFELDFLVSKPTNKELFNEFDKALKIVVSSTVQSRILFEDEWTTYADGIIEEAVDLVV</sequence>
<dbReference type="Proteomes" id="UP000010953">
    <property type="component" value="Unassembled WGS sequence"/>
</dbReference>
<evidence type="ECO:0008006" key="3">
    <source>
        <dbReference type="Google" id="ProtNLM"/>
    </source>
</evidence>
<accession>M7XHL2</accession>
<evidence type="ECO:0000313" key="1">
    <source>
        <dbReference type="EMBL" id="EMS34043.1"/>
    </source>
</evidence>
<evidence type="ECO:0000313" key="2">
    <source>
        <dbReference type="Proteomes" id="UP000010953"/>
    </source>
</evidence>
<protein>
    <recommendedName>
        <fullName evidence="3">DUF3037 domain-containing protein</fullName>
    </recommendedName>
</protein>
<dbReference type="RefSeq" id="WP_008625250.1">
    <property type="nucleotide sequence ID" value="NZ_AMZY02000007.1"/>
</dbReference>
<organism evidence="1 2">
    <name type="scientific">Mariniradius saccharolyticus AK6</name>
    <dbReference type="NCBI Taxonomy" id="1239962"/>
    <lineage>
        <taxon>Bacteria</taxon>
        <taxon>Pseudomonadati</taxon>
        <taxon>Bacteroidota</taxon>
        <taxon>Cytophagia</taxon>
        <taxon>Cytophagales</taxon>
        <taxon>Cyclobacteriaceae</taxon>
        <taxon>Mariniradius</taxon>
    </lineage>
</organism>
<proteinExistence type="predicted"/>
<gene>
    <name evidence="1" type="ORF">C943_03859</name>
</gene>
<name>M7XHL2_9BACT</name>
<dbReference type="OrthoDB" id="8199584at2"/>